<proteinExistence type="predicted"/>
<protein>
    <recommendedName>
        <fullName evidence="2">RND efflux pump membrane fusion protein barrel-sandwich domain-containing protein</fullName>
    </recommendedName>
</protein>
<sequence>MILRAYITADQLTQIKLGQKVKVLADFGEDDQKEYAGQISWISSKSEFTPKTIQTRDERANLVYAVKIRVKNDGYLKIGMYASVLFK</sequence>
<organism evidence="1">
    <name type="scientific">bioreactor metagenome</name>
    <dbReference type="NCBI Taxonomy" id="1076179"/>
    <lineage>
        <taxon>unclassified sequences</taxon>
        <taxon>metagenomes</taxon>
        <taxon>ecological metagenomes</taxon>
    </lineage>
</organism>
<reference evidence="1" key="1">
    <citation type="submission" date="2019-08" db="EMBL/GenBank/DDBJ databases">
        <authorList>
            <person name="Kucharzyk K."/>
            <person name="Murdoch R.W."/>
            <person name="Higgins S."/>
            <person name="Loffler F."/>
        </authorList>
    </citation>
    <scope>NUCLEOTIDE SEQUENCE</scope>
</reference>
<dbReference type="Gene3D" id="2.40.30.170">
    <property type="match status" value="1"/>
</dbReference>
<evidence type="ECO:0000313" key="1">
    <source>
        <dbReference type="EMBL" id="MPN23667.1"/>
    </source>
</evidence>
<accession>A0A645G9T3</accession>
<dbReference type="AlphaFoldDB" id="A0A645G9T3"/>
<name>A0A645G9T3_9ZZZZ</name>
<comment type="caution">
    <text evidence="1">The sequence shown here is derived from an EMBL/GenBank/DDBJ whole genome shotgun (WGS) entry which is preliminary data.</text>
</comment>
<gene>
    <name evidence="1" type="ORF">SDC9_171060</name>
</gene>
<evidence type="ECO:0008006" key="2">
    <source>
        <dbReference type="Google" id="ProtNLM"/>
    </source>
</evidence>
<dbReference type="EMBL" id="VSSQ01072248">
    <property type="protein sequence ID" value="MPN23667.1"/>
    <property type="molecule type" value="Genomic_DNA"/>
</dbReference>